<keyword evidence="2" id="KW-0238">DNA-binding</keyword>
<keyword evidence="3" id="KW-0804">Transcription</keyword>
<dbReference type="EMBL" id="FLQV01000781">
    <property type="protein sequence ID" value="SBS98037.1"/>
    <property type="molecule type" value="Genomic_DNA"/>
</dbReference>
<dbReference type="GO" id="GO:0000978">
    <property type="term" value="F:RNA polymerase II cis-regulatory region sequence-specific DNA binding"/>
    <property type="evidence" value="ECO:0007669"/>
    <property type="project" value="TreeGrafter"/>
</dbReference>
<evidence type="ECO:0000259" key="6">
    <source>
        <dbReference type="PROSITE" id="PS50090"/>
    </source>
</evidence>
<proteinExistence type="predicted"/>
<evidence type="ECO:0000256" key="2">
    <source>
        <dbReference type="ARBA" id="ARBA00023125"/>
    </source>
</evidence>
<dbReference type="SMART" id="SM00717">
    <property type="entry name" value="SANT"/>
    <property type="match status" value="2"/>
</dbReference>
<evidence type="ECO:0000313" key="7">
    <source>
        <dbReference type="EMBL" id="SBS98037.1"/>
    </source>
</evidence>
<dbReference type="Proteomes" id="UP000078546">
    <property type="component" value="Unassembled WGS sequence"/>
</dbReference>
<dbReference type="PANTHER" id="PTHR46621">
    <property type="entry name" value="SNRNA-ACTIVATING PROTEIN COMPLEX SUBUNIT 4"/>
    <property type="match status" value="1"/>
</dbReference>
<dbReference type="InterPro" id="IPR051575">
    <property type="entry name" value="Myb-like_DNA-bd"/>
</dbReference>
<evidence type="ECO:0000313" key="8">
    <source>
        <dbReference type="Proteomes" id="UP000078546"/>
    </source>
</evidence>
<dbReference type="GO" id="GO:0001006">
    <property type="term" value="F:RNA polymerase III type 3 promoter sequence-specific DNA binding"/>
    <property type="evidence" value="ECO:0007669"/>
    <property type="project" value="TreeGrafter"/>
</dbReference>
<keyword evidence="4" id="KW-0539">Nucleus</keyword>
<feature type="region of interest" description="Disordered" evidence="5">
    <location>
        <begin position="344"/>
        <end position="382"/>
    </location>
</feature>
<dbReference type="GO" id="GO:0019185">
    <property type="term" value="C:snRNA-activating protein complex"/>
    <property type="evidence" value="ECO:0007669"/>
    <property type="project" value="TreeGrafter"/>
</dbReference>
<sequence>MMSCELEELEHLSVLEEKIQKHLKTVEHLIEVTKRNIEILNEYIDKKYNEIKTLASKKPTRINWAKCEEKMHMSLFFNKNFGLPPSNDDALKMYQYQENFSNYRKKYEYKKNEWTKKDIVNMFERVEELSKKYALQYLVDPNLSYELKMKKRKEIEDEKDVKNIFAKIKVHLEEEEKQIRIGKNEKDENKMGITHSITFAKFSQMFWEEVSKNGKNIQNPRECQRMWLYHACFEDDEKRKWTNEETKKLLILSKDYNERNWKNIAREMNTNRSPLNCFQQYIKVSKMYDKKEKVTLERIAFNVLEDIQLQLLVSILGDKNWSLIRKHMETFNSNSTRIQLRKASRIGEKEKHKRSLNEEISYKRRNNPTRSSKGSPMTEYTKPKVANLQFIRYFKDHLPEDGQGKSSLTASS</sequence>
<keyword evidence="1" id="KW-0805">Transcription regulation</keyword>
<dbReference type="PANTHER" id="PTHR46621:SF1">
    <property type="entry name" value="SNRNA-ACTIVATING PROTEIN COMPLEX SUBUNIT 4"/>
    <property type="match status" value="1"/>
</dbReference>
<evidence type="ECO:0000256" key="5">
    <source>
        <dbReference type="SAM" id="MobiDB-lite"/>
    </source>
</evidence>
<dbReference type="PROSITE" id="PS50090">
    <property type="entry name" value="MYB_LIKE"/>
    <property type="match status" value="1"/>
</dbReference>
<dbReference type="SUPFAM" id="SSF46689">
    <property type="entry name" value="Homeodomain-like"/>
    <property type="match status" value="1"/>
</dbReference>
<name>A0A1A8WYJ5_PLAOA</name>
<dbReference type="InterPro" id="IPR009057">
    <property type="entry name" value="Homeodomain-like_sf"/>
</dbReference>
<organism evidence="7 8">
    <name type="scientific">Plasmodium ovale curtisi</name>
    <dbReference type="NCBI Taxonomy" id="864141"/>
    <lineage>
        <taxon>Eukaryota</taxon>
        <taxon>Sar</taxon>
        <taxon>Alveolata</taxon>
        <taxon>Apicomplexa</taxon>
        <taxon>Aconoidasida</taxon>
        <taxon>Haemosporida</taxon>
        <taxon>Plasmodiidae</taxon>
        <taxon>Plasmodium</taxon>
        <taxon>Plasmodium (Plasmodium)</taxon>
    </lineage>
</organism>
<evidence type="ECO:0000256" key="4">
    <source>
        <dbReference type="ARBA" id="ARBA00023242"/>
    </source>
</evidence>
<feature type="domain" description="Myb-like" evidence="6">
    <location>
        <begin position="233"/>
        <end position="285"/>
    </location>
</feature>
<evidence type="ECO:0000256" key="1">
    <source>
        <dbReference type="ARBA" id="ARBA00023015"/>
    </source>
</evidence>
<feature type="compositionally biased region" description="Basic and acidic residues" evidence="5">
    <location>
        <begin position="345"/>
        <end position="362"/>
    </location>
</feature>
<dbReference type="AlphaFoldDB" id="A0A1A8WYJ5"/>
<dbReference type="Pfam" id="PF13921">
    <property type="entry name" value="Myb_DNA-bind_6"/>
    <property type="match status" value="1"/>
</dbReference>
<protein>
    <submittedName>
        <fullName evidence="7">Transcription factor MYB1, putative (MYB1)</fullName>
    </submittedName>
</protein>
<dbReference type="CDD" id="cd00167">
    <property type="entry name" value="SANT"/>
    <property type="match status" value="1"/>
</dbReference>
<dbReference type="Gene3D" id="1.10.10.60">
    <property type="entry name" value="Homeodomain-like"/>
    <property type="match status" value="1"/>
</dbReference>
<evidence type="ECO:0000256" key="3">
    <source>
        <dbReference type="ARBA" id="ARBA00023163"/>
    </source>
</evidence>
<dbReference type="InterPro" id="IPR001005">
    <property type="entry name" value="SANT/Myb"/>
</dbReference>
<dbReference type="GO" id="GO:0042795">
    <property type="term" value="P:snRNA transcription by RNA polymerase II"/>
    <property type="evidence" value="ECO:0007669"/>
    <property type="project" value="TreeGrafter"/>
</dbReference>
<accession>A0A1A8WYJ5</accession>
<reference evidence="8" key="1">
    <citation type="submission" date="2016-05" db="EMBL/GenBank/DDBJ databases">
        <authorList>
            <person name="Naeem Raeece"/>
        </authorList>
    </citation>
    <scope>NUCLEOTIDE SEQUENCE [LARGE SCALE GENOMIC DNA]</scope>
</reference>
<gene>
    <name evidence="7" type="ORF">POVCU1_042980</name>
</gene>
<dbReference type="GO" id="GO:0042796">
    <property type="term" value="P:snRNA transcription by RNA polymerase III"/>
    <property type="evidence" value="ECO:0007669"/>
    <property type="project" value="TreeGrafter"/>
</dbReference>